<dbReference type="InterPro" id="IPR050305">
    <property type="entry name" value="Small_GTPase_Rab"/>
</dbReference>
<name>A0A7M5V5I0_9CNID</name>
<accession>A0A7M5V5I0</accession>
<feature type="region of interest" description="Disordered" evidence="5">
    <location>
        <begin position="147"/>
        <end position="168"/>
    </location>
</feature>
<keyword evidence="4" id="KW-0449">Lipoprotein</keyword>
<dbReference type="CDD" id="cd00154">
    <property type="entry name" value="Rab"/>
    <property type="match status" value="1"/>
</dbReference>
<dbReference type="Pfam" id="PF00071">
    <property type="entry name" value="Ras"/>
    <property type="match status" value="1"/>
</dbReference>
<protein>
    <submittedName>
        <fullName evidence="6">Uncharacterized protein</fullName>
    </submittedName>
</protein>
<evidence type="ECO:0000256" key="4">
    <source>
        <dbReference type="ARBA" id="ARBA00023289"/>
    </source>
</evidence>
<evidence type="ECO:0000313" key="7">
    <source>
        <dbReference type="Proteomes" id="UP000594262"/>
    </source>
</evidence>
<dbReference type="InterPro" id="IPR001806">
    <property type="entry name" value="Small_GTPase"/>
</dbReference>
<proteinExistence type="inferred from homology"/>
<dbReference type="SMART" id="SM00173">
    <property type="entry name" value="RAS"/>
    <property type="match status" value="1"/>
</dbReference>
<organism evidence="6 7">
    <name type="scientific">Clytia hemisphaerica</name>
    <dbReference type="NCBI Taxonomy" id="252671"/>
    <lineage>
        <taxon>Eukaryota</taxon>
        <taxon>Metazoa</taxon>
        <taxon>Cnidaria</taxon>
        <taxon>Hydrozoa</taxon>
        <taxon>Hydroidolina</taxon>
        <taxon>Leptothecata</taxon>
        <taxon>Obeliida</taxon>
        <taxon>Clytiidae</taxon>
        <taxon>Clytia</taxon>
    </lineage>
</organism>
<dbReference type="SUPFAM" id="SSF52540">
    <property type="entry name" value="P-loop containing nucleoside triphosphate hydrolases"/>
    <property type="match status" value="1"/>
</dbReference>
<dbReference type="OrthoDB" id="6018864at2759"/>
<evidence type="ECO:0000313" key="6">
    <source>
        <dbReference type="EnsemblMetazoa" id="CLYHEMP003975.2"/>
    </source>
</evidence>
<keyword evidence="4" id="KW-0636">Prenylation</keyword>
<keyword evidence="7" id="KW-1185">Reference proteome</keyword>
<feature type="compositionally biased region" description="Basic residues" evidence="5">
    <location>
        <begin position="147"/>
        <end position="158"/>
    </location>
</feature>
<dbReference type="PRINTS" id="PR00449">
    <property type="entry name" value="RASTRNSFRMNG"/>
</dbReference>
<evidence type="ECO:0000256" key="5">
    <source>
        <dbReference type="SAM" id="MobiDB-lite"/>
    </source>
</evidence>
<sequence>MGYCRTGEIPNDDQEFFSRCKGKFKGVLLLYDVTERKSFLRVEEWVRNIKDFDLDKEEVFLIGNKIDLDFREITYEEGKSLANQYGFKYFETSALTGENVESTIDKLVYNMKDSSNPFQKGNICVVNGQEWEQVSSKDVRNDTVRLNHHKQQQQKHNQKTGGGSCGCG</sequence>
<dbReference type="PROSITE" id="PS51419">
    <property type="entry name" value="RAB"/>
    <property type="match status" value="1"/>
</dbReference>
<dbReference type="Proteomes" id="UP000594262">
    <property type="component" value="Unplaced"/>
</dbReference>
<comment type="similarity">
    <text evidence="1">Belongs to the small GTPase superfamily. Rab family.</text>
</comment>
<keyword evidence="3" id="KW-0342">GTP-binding</keyword>
<dbReference type="PANTHER" id="PTHR47980">
    <property type="entry name" value="LD44762P"/>
    <property type="match status" value="1"/>
</dbReference>
<dbReference type="AlphaFoldDB" id="A0A7M5V5I0"/>
<dbReference type="InterPro" id="IPR027417">
    <property type="entry name" value="P-loop_NTPase"/>
</dbReference>
<evidence type="ECO:0000256" key="1">
    <source>
        <dbReference type="ARBA" id="ARBA00006270"/>
    </source>
</evidence>
<dbReference type="GO" id="GO:0003924">
    <property type="term" value="F:GTPase activity"/>
    <property type="evidence" value="ECO:0007669"/>
    <property type="project" value="InterPro"/>
</dbReference>
<dbReference type="EnsemblMetazoa" id="CLYHEMT003975.2">
    <property type="protein sequence ID" value="CLYHEMP003975.2"/>
    <property type="gene ID" value="CLYHEMG003975"/>
</dbReference>
<dbReference type="SMART" id="SM00175">
    <property type="entry name" value="RAB"/>
    <property type="match status" value="1"/>
</dbReference>
<evidence type="ECO:0000256" key="3">
    <source>
        <dbReference type="ARBA" id="ARBA00023134"/>
    </source>
</evidence>
<keyword evidence="2" id="KW-0547">Nucleotide-binding</keyword>
<dbReference type="Gene3D" id="3.40.50.300">
    <property type="entry name" value="P-loop containing nucleotide triphosphate hydrolases"/>
    <property type="match status" value="1"/>
</dbReference>
<reference evidence="6" key="1">
    <citation type="submission" date="2021-01" db="UniProtKB">
        <authorList>
            <consortium name="EnsemblMetazoa"/>
        </authorList>
    </citation>
    <scope>IDENTIFICATION</scope>
</reference>
<dbReference type="GO" id="GO:0005525">
    <property type="term" value="F:GTP binding"/>
    <property type="evidence" value="ECO:0007669"/>
    <property type="project" value="UniProtKB-KW"/>
</dbReference>
<dbReference type="PROSITE" id="PS51421">
    <property type="entry name" value="RAS"/>
    <property type="match status" value="1"/>
</dbReference>
<evidence type="ECO:0000256" key="2">
    <source>
        <dbReference type="ARBA" id="ARBA00022741"/>
    </source>
</evidence>